<organism evidence="2 3">
    <name type="scientific">Nocardiopsis sinuspersici</name>
    <dbReference type="NCBI Taxonomy" id="501010"/>
    <lineage>
        <taxon>Bacteria</taxon>
        <taxon>Bacillati</taxon>
        <taxon>Actinomycetota</taxon>
        <taxon>Actinomycetes</taxon>
        <taxon>Streptosporangiales</taxon>
        <taxon>Nocardiopsidaceae</taxon>
        <taxon>Nocardiopsis</taxon>
    </lineage>
</organism>
<protein>
    <submittedName>
        <fullName evidence="2">Uncharacterized protein</fullName>
    </submittedName>
</protein>
<comment type="caution">
    <text evidence="2">The sequence shown here is derived from an EMBL/GenBank/DDBJ whole genome shotgun (WGS) entry which is preliminary data.</text>
</comment>
<dbReference type="Proteomes" id="UP000584931">
    <property type="component" value="Unassembled WGS sequence"/>
</dbReference>
<name>A0A7Y9XAG5_9ACTN</name>
<proteinExistence type="predicted"/>
<evidence type="ECO:0000256" key="1">
    <source>
        <dbReference type="SAM" id="MobiDB-lite"/>
    </source>
</evidence>
<gene>
    <name evidence="2" type="ORF">HNR06_001796</name>
</gene>
<feature type="region of interest" description="Disordered" evidence="1">
    <location>
        <begin position="246"/>
        <end position="272"/>
    </location>
</feature>
<reference evidence="2 3" key="1">
    <citation type="submission" date="2020-07" db="EMBL/GenBank/DDBJ databases">
        <title>Sequencing the genomes of 1000 actinobacteria strains.</title>
        <authorList>
            <person name="Klenk H.-P."/>
        </authorList>
    </citation>
    <scope>NUCLEOTIDE SEQUENCE [LARGE SCALE GENOMIC DNA]</scope>
    <source>
        <strain evidence="2 3">DSM 45278</strain>
    </source>
</reference>
<dbReference type="EMBL" id="JACCHL010000001">
    <property type="protein sequence ID" value="NYH52207.1"/>
    <property type="molecule type" value="Genomic_DNA"/>
</dbReference>
<dbReference type="RefSeq" id="WP_179809756.1">
    <property type="nucleotide sequence ID" value="NZ_JACCHL010000001.1"/>
</dbReference>
<evidence type="ECO:0000313" key="2">
    <source>
        <dbReference type="EMBL" id="NYH52207.1"/>
    </source>
</evidence>
<dbReference type="AlphaFoldDB" id="A0A7Y9XAG5"/>
<accession>A0A7Y9XAG5</accession>
<evidence type="ECO:0000313" key="3">
    <source>
        <dbReference type="Proteomes" id="UP000584931"/>
    </source>
</evidence>
<sequence>MNPLFAADVLYRTARRPSVTRHTVPDRNGHRFVRAVGDLRHDLEEEASGPEWSELLGRAVAARWRSVIDPVPFSSPESITAHLLKPLPELATPLFGALDTFREELLREVMDARTALLSSGNRARRDALMECVEVSDPDSTCVVIGNHRTAVSVGSWLARSSHPRPVLSPREYLHPARGTWDFAVLMGPLSWLGASLVTASRANETVIIQPDWIRDDNEFHGLFAPEVMPTHPISVEIRSVAIPAAKEERPVPSPEPESEAHPPTGRGGWEPVPARELTSEIDWAAITRKARTFDPDHELEMDTDSVHRVSARLALLGGDRAAWIPEEGHAVRRLLPNAPEGERIASLPLSELVPGMFLLLRANGEGQAVPRRVTDTHLGPKCAEVRRLQADWKARLDRALKREGPDDLKRRVRNQGAITVNPTYWLTEDCLRPQRDQDFLALLRALGAPEPARYVEAGKVLRSAHSRAAYSLARALEGEAEARDLTQLRVEGHQALALPEFPETAEMVAFQVVAISPNPESVPSSIVRRPLRVQGTSWLV</sequence>